<evidence type="ECO:0000313" key="3">
    <source>
        <dbReference type="EMBL" id="DAA03217.1"/>
    </source>
</evidence>
<dbReference type="PROSITE" id="PS51257">
    <property type="entry name" value="PROKAR_LIPOPROTEIN"/>
    <property type="match status" value="1"/>
</dbReference>
<sequence length="66" mass="7652">MDKLLQIQFLAVSHFSVWYSCFFRSKLEAKCRKSAADKRPEADPQDRPRPQPPPPPPPEVEQFQAI</sequence>
<feature type="transmembrane region" description="Helical" evidence="2">
    <location>
        <begin position="6"/>
        <end position="23"/>
    </location>
</feature>
<evidence type="ECO:0000256" key="1">
    <source>
        <dbReference type="SAM" id="MobiDB-lite"/>
    </source>
</evidence>
<organism evidence="3">
    <name type="scientific">Drosophila melanogaster</name>
    <name type="common">Fruit fly</name>
    <dbReference type="NCBI Taxonomy" id="7227"/>
    <lineage>
        <taxon>Eukaryota</taxon>
        <taxon>Metazoa</taxon>
        <taxon>Ecdysozoa</taxon>
        <taxon>Arthropoda</taxon>
        <taxon>Hexapoda</taxon>
        <taxon>Insecta</taxon>
        <taxon>Pterygota</taxon>
        <taxon>Neoptera</taxon>
        <taxon>Endopterygota</taxon>
        <taxon>Diptera</taxon>
        <taxon>Brachycera</taxon>
        <taxon>Muscomorpha</taxon>
        <taxon>Ephydroidea</taxon>
        <taxon>Drosophilidae</taxon>
        <taxon>Drosophila</taxon>
        <taxon>Sophophora</taxon>
    </lineage>
</organism>
<accession>Q6IIP9</accession>
<evidence type="ECO:0000256" key="2">
    <source>
        <dbReference type="SAM" id="Phobius"/>
    </source>
</evidence>
<protein>
    <submittedName>
        <fullName evidence="3">HDC17385</fullName>
    </submittedName>
</protein>
<feature type="compositionally biased region" description="Basic and acidic residues" evidence="1">
    <location>
        <begin position="33"/>
        <end position="49"/>
    </location>
</feature>
<keyword evidence="2" id="KW-0812">Transmembrane</keyword>
<feature type="region of interest" description="Disordered" evidence="1">
    <location>
        <begin position="33"/>
        <end position="66"/>
    </location>
</feature>
<proteinExistence type="predicted"/>
<name>Q6IIP9_DROME</name>
<reference evidence="3" key="1">
    <citation type="journal article" date="2003" name="Genome Biol.">
        <title>An integrated gene annotation and transcriptional profiling approach towards the full gene content of the Drosophila genome.</title>
        <authorList>
            <person name="Hild M."/>
            <person name="Beckmann B."/>
            <person name="Haas S.A."/>
            <person name="Koch B."/>
            <person name="Solovyev V."/>
            <person name="Busold C."/>
            <person name="Fellenberg K."/>
            <person name="Boutros M."/>
            <person name="Vingron M."/>
            <person name="Sauer F."/>
            <person name="Hoheisel J.D."/>
            <person name="Paro R."/>
        </authorList>
    </citation>
    <scope>NUCLEOTIDE SEQUENCE</scope>
</reference>
<keyword evidence="2" id="KW-0472">Membrane</keyword>
<gene>
    <name evidence="3" type="ORF">HDC17385</name>
</gene>
<feature type="compositionally biased region" description="Pro residues" evidence="1">
    <location>
        <begin position="50"/>
        <end position="59"/>
    </location>
</feature>
<dbReference type="EMBL" id="BK003017">
    <property type="protein sequence ID" value="DAA03217.1"/>
    <property type="molecule type" value="Genomic_DNA"/>
</dbReference>
<dbReference type="AlphaFoldDB" id="Q6IIP9"/>
<keyword evidence="2" id="KW-1133">Transmembrane helix</keyword>